<evidence type="ECO:0000256" key="2">
    <source>
        <dbReference type="ARBA" id="ARBA00023015"/>
    </source>
</evidence>
<dbReference type="PANTHER" id="PTHR46797:SF23">
    <property type="entry name" value="HTH-TYPE TRANSCRIPTIONAL REGULATOR SUTR"/>
    <property type="match status" value="1"/>
</dbReference>
<keyword evidence="3" id="KW-0238">DNA-binding</keyword>
<dbReference type="KEGG" id="mmyr:MXMO3_01213"/>
<dbReference type="InterPro" id="IPR001387">
    <property type="entry name" value="Cro/C1-type_HTH"/>
</dbReference>
<dbReference type="Proteomes" id="UP000258927">
    <property type="component" value="Chromosome"/>
</dbReference>
<dbReference type="GO" id="GO:0003700">
    <property type="term" value="F:DNA-binding transcription factor activity"/>
    <property type="evidence" value="ECO:0007669"/>
    <property type="project" value="TreeGrafter"/>
</dbReference>
<reference evidence="6 7" key="1">
    <citation type="submission" date="2017-05" db="EMBL/GenBank/DDBJ databases">
        <title>Genome Analysis of Maritalea myrionectae HL2708#5.</title>
        <authorList>
            <consortium name="Cotde Inc.-PKNU"/>
            <person name="Jang D."/>
            <person name="Oh H.-M."/>
        </authorList>
    </citation>
    <scope>NUCLEOTIDE SEQUENCE [LARGE SCALE GENOMIC DNA]</scope>
    <source>
        <strain evidence="6 7">HL2708#5</strain>
    </source>
</reference>
<dbReference type="InterPro" id="IPR050807">
    <property type="entry name" value="TransReg_Diox_bact_type"/>
</dbReference>
<dbReference type="Pfam" id="PF01381">
    <property type="entry name" value="HTH_3"/>
    <property type="match status" value="1"/>
</dbReference>
<organism evidence="6 7">
    <name type="scientific">Maritalea myrionectae</name>
    <dbReference type="NCBI Taxonomy" id="454601"/>
    <lineage>
        <taxon>Bacteria</taxon>
        <taxon>Pseudomonadati</taxon>
        <taxon>Pseudomonadota</taxon>
        <taxon>Alphaproteobacteria</taxon>
        <taxon>Hyphomicrobiales</taxon>
        <taxon>Devosiaceae</taxon>
        <taxon>Maritalea</taxon>
    </lineage>
</organism>
<comment type="similarity">
    <text evidence="1">Belongs to the short-chain fatty acyl-CoA assimilation regulator (ScfR) family.</text>
</comment>
<dbReference type="STRING" id="1122213.GCA_000423365_01583"/>
<dbReference type="SUPFAM" id="SSF47413">
    <property type="entry name" value="lambda repressor-like DNA-binding domains"/>
    <property type="match status" value="1"/>
</dbReference>
<dbReference type="AlphaFoldDB" id="A0A2R4MCS7"/>
<dbReference type="InterPro" id="IPR018653">
    <property type="entry name" value="ScfR_C"/>
</dbReference>
<evidence type="ECO:0000256" key="1">
    <source>
        <dbReference type="ARBA" id="ARBA00007227"/>
    </source>
</evidence>
<dbReference type="Pfam" id="PF09856">
    <property type="entry name" value="ScfRs"/>
    <property type="match status" value="1"/>
</dbReference>
<keyword evidence="7" id="KW-1185">Reference proteome</keyword>
<dbReference type="GO" id="GO:0005829">
    <property type="term" value="C:cytosol"/>
    <property type="evidence" value="ECO:0007669"/>
    <property type="project" value="TreeGrafter"/>
</dbReference>
<evidence type="ECO:0000256" key="4">
    <source>
        <dbReference type="ARBA" id="ARBA00023163"/>
    </source>
</evidence>
<dbReference type="CDD" id="cd00093">
    <property type="entry name" value="HTH_XRE"/>
    <property type="match status" value="1"/>
</dbReference>
<dbReference type="RefSeq" id="WP_051213552.1">
    <property type="nucleotide sequence ID" value="NZ_CP021330.1"/>
</dbReference>
<gene>
    <name evidence="6" type="ORF">MXMO3_01213</name>
</gene>
<dbReference type="EMBL" id="CP021330">
    <property type="protein sequence ID" value="AVX03744.1"/>
    <property type="molecule type" value="Genomic_DNA"/>
</dbReference>
<proteinExistence type="inferred from homology"/>
<protein>
    <submittedName>
        <fullName evidence="6">HTH-type transcriptional regulator RamB</fullName>
    </submittedName>
</protein>
<evidence type="ECO:0000313" key="7">
    <source>
        <dbReference type="Proteomes" id="UP000258927"/>
    </source>
</evidence>
<name>A0A2R4MCS7_9HYPH</name>
<sequence length="541" mass="60168">MRAPIGLKIRNQRKSLGYSQSNFAKSIGISPSYLNLIEANKRDVGGTLLQTIALKLDISLDELTGENEQRLLSALEEIFSDPALESLKMGSAEARDLVATNPRAARALHQTYRAYAEAVAEAEAYSNRLKSDPLLADLLHQMLSQITAVRSSAEILTDVPDLELAEQQRFHGMVSRESRALSDVAQTLIDQFEGEAGRNRSLTPARELDDLIVEEKNYFPTLEEKAAALRAGFARRGSVVEAELAVQLETEFGITTKRVAELGGTETGFPMQYRFDAKDKVLWFQGSATLATRQFQMARLYSELRGRDELIALAKDERLSSAASRRLAIRALGSYLAGAIIFPYEDFLREAEQSSYDIDYLSQRYAASFEQVAHRLVTLRRPGAEGIPFGFLRADPSGRLSKHFPLPGMAWPNAGHGCPLWTLFDAFRHPNDVVRQTVSYPDGGRYLMLAKSFAKRADRFQSRPLYTSVMLVCDVLYADQTVYGKGMSLDNPQVDVPVGPTCRMCIRRSCESRQEEMFTGAGGEHTVRLPLTEINFDIGGS</sequence>
<dbReference type="InterPro" id="IPR010359">
    <property type="entry name" value="IrrE_HExxH"/>
</dbReference>
<evidence type="ECO:0000256" key="3">
    <source>
        <dbReference type="ARBA" id="ARBA00023125"/>
    </source>
</evidence>
<dbReference type="Pfam" id="PF06114">
    <property type="entry name" value="Peptidase_M78"/>
    <property type="match status" value="1"/>
</dbReference>
<evidence type="ECO:0000259" key="5">
    <source>
        <dbReference type="PROSITE" id="PS50943"/>
    </source>
</evidence>
<keyword evidence="4" id="KW-0804">Transcription</keyword>
<dbReference type="PROSITE" id="PS50943">
    <property type="entry name" value="HTH_CROC1"/>
    <property type="match status" value="1"/>
</dbReference>
<keyword evidence="2" id="KW-0805">Transcription regulation</keyword>
<dbReference type="GO" id="GO:0003677">
    <property type="term" value="F:DNA binding"/>
    <property type="evidence" value="ECO:0007669"/>
    <property type="project" value="UniProtKB-KW"/>
</dbReference>
<accession>A0A2R4MCS7</accession>
<evidence type="ECO:0000313" key="6">
    <source>
        <dbReference type="EMBL" id="AVX03744.1"/>
    </source>
</evidence>
<dbReference type="PANTHER" id="PTHR46797">
    <property type="entry name" value="HTH-TYPE TRANSCRIPTIONAL REGULATOR"/>
    <property type="match status" value="1"/>
</dbReference>
<feature type="domain" description="HTH cro/C1-type" evidence="5">
    <location>
        <begin position="9"/>
        <end position="63"/>
    </location>
</feature>
<dbReference type="Gene3D" id="1.10.260.40">
    <property type="entry name" value="lambda repressor-like DNA-binding domains"/>
    <property type="match status" value="1"/>
</dbReference>
<dbReference type="InterPro" id="IPR010982">
    <property type="entry name" value="Lambda_DNA-bd_dom_sf"/>
</dbReference>
<dbReference type="SMART" id="SM00530">
    <property type="entry name" value="HTH_XRE"/>
    <property type="match status" value="1"/>
</dbReference>